<keyword evidence="1" id="KW-0175">Coiled coil</keyword>
<feature type="coiled-coil region" evidence="1">
    <location>
        <begin position="43"/>
        <end position="99"/>
    </location>
</feature>
<name>A0A7M4DJF1_9MICO</name>
<evidence type="ECO:0000313" key="3">
    <source>
        <dbReference type="EMBL" id="VZO37165.1"/>
    </source>
</evidence>
<dbReference type="RefSeq" id="WP_156741025.1">
    <property type="nucleotide sequence ID" value="NZ_CACRYJ010000031.1"/>
</dbReference>
<gene>
    <name evidence="3" type="ORF">HALOF300_02258</name>
</gene>
<evidence type="ECO:0000313" key="4">
    <source>
        <dbReference type="Proteomes" id="UP000419743"/>
    </source>
</evidence>
<evidence type="ECO:0000256" key="2">
    <source>
        <dbReference type="SAM" id="Phobius"/>
    </source>
</evidence>
<evidence type="ECO:0000256" key="1">
    <source>
        <dbReference type="SAM" id="Coils"/>
    </source>
</evidence>
<dbReference type="AlphaFoldDB" id="A0A7M4DJF1"/>
<keyword evidence="2" id="KW-0472">Membrane</keyword>
<protein>
    <submittedName>
        <fullName evidence="3">Uncharacterized protein</fullName>
    </submittedName>
</protein>
<feature type="transmembrane region" description="Helical" evidence="2">
    <location>
        <begin position="12"/>
        <end position="37"/>
    </location>
</feature>
<sequence>MPTTGEERVPRGSAGIVAVVAGAVVALGAVAGATALVTAHGERRDWQQQVAAYESQVVAAEAASSASRTATERDYDQAIRALTAQIARAEEVYQGTNDRVLDDDLRWQLWFAATDAQLILAAAPAYLSQTRAVAAISVDGTFVQDSRAGRTFTVTTGTTPAVSDLQAATGRITEAIAAVQQSQQQWANTPATP</sequence>
<keyword evidence="2" id="KW-1133">Transmembrane helix</keyword>
<dbReference type="EMBL" id="CACRYJ010000031">
    <property type="protein sequence ID" value="VZO37165.1"/>
    <property type="molecule type" value="Genomic_DNA"/>
</dbReference>
<comment type="caution">
    <text evidence="3">The sequence shown here is derived from an EMBL/GenBank/DDBJ whole genome shotgun (WGS) entry which is preliminary data.</text>
</comment>
<dbReference type="Proteomes" id="UP000419743">
    <property type="component" value="Unassembled WGS sequence"/>
</dbReference>
<proteinExistence type="predicted"/>
<keyword evidence="4" id="KW-1185">Reference proteome</keyword>
<keyword evidence="2" id="KW-0812">Transmembrane</keyword>
<organism evidence="3 4">
    <name type="scientific">Occultella aeris</name>
    <dbReference type="NCBI Taxonomy" id="2761496"/>
    <lineage>
        <taxon>Bacteria</taxon>
        <taxon>Bacillati</taxon>
        <taxon>Actinomycetota</taxon>
        <taxon>Actinomycetes</taxon>
        <taxon>Micrococcales</taxon>
        <taxon>Ruaniaceae</taxon>
        <taxon>Occultella</taxon>
    </lineage>
</organism>
<accession>A0A7M4DJF1</accession>
<reference evidence="3 4" key="1">
    <citation type="submission" date="2019-11" db="EMBL/GenBank/DDBJ databases">
        <authorList>
            <person name="Criscuolo A."/>
        </authorList>
    </citation>
    <scope>NUCLEOTIDE SEQUENCE [LARGE SCALE GENOMIC DNA]</scope>
    <source>
        <strain evidence="3">CIP111667</strain>
    </source>
</reference>